<reference evidence="3" key="1">
    <citation type="submission" date="2022-01" db="EMBL/GenBank/DDBJ databases">
        <authorList>
            <person name="King R."/>
        </authorList>
    </citation>
    <scope>NUCLEOTIDE SEQUENCE</scope>
</reference>
<evidence type="ECO:0000256" key="1">
    <source>
        <dbReference type="SAM" id="MobiDB-lite"/>
    </source>
</evidence>
<keyword evidence="4" id="KW-1185">Reference proteome</keyword>
<dbReference type="EMBL" id="OU895877">
    <property type="protein sequence ID" value="CAH1715172.1"/>
    <property type="molecule type" value="Genomic_DNA"/>
</dbReference>
<dbReference type="Proteomes" id="UP001153620">
    <property type="component" value="Chromosome 1"/>
</dbReference>
<feature type="signal peptide" evidence="2">
    <location>
        <begin position="1"/>
        <end position="16"/>
    </location>
</feature>
<evidence type="ECO:0000313" key="3">
    <source>
        <dbReference type="EMBL" id="CAH1715172.1"/>
    </source>
</evidence>
<feature type="compositionally biased region" description="Low complexity" evidence="1">
    <location>
        <begin position="245"/>
        <end position="258"/>
    </location>
</feature>
<name>A0A9P0IRR1_9DIPT</name>
<gene>
    <name evidence="3" type="ORF">CHIRRI_LOCUS3759</name>
</gene>
<accession>A0A9P0IRR1</accession>
<reference evidence="3" key="2">
    <citation type="submission" date="2022-10" db="EMBL/GenBank/DDBJ databases">
        <authorList>
            <consortium name="ENA_rothamsted_submissions"/>
            <consortium name="culmorum"/>
            <person name="King R."/>
        </authorList>
    </citation>
    <scope>NUCLEOTIDE SEQUENCE</scope>
</reference>
<evidence type="ECO:0000256" key="2">
    <source>
        <dbReference type="SAM" id="SignalP"/>
    </source>
</evidence>
<feature type="region of interest" description="Disordered" evidence="1">
    <location>
        <begin position="237"/>
        <end position="258"/>
    </location>
</feature>
<protein>
    <submittedName>
        <fullName evidence="3">Uncharacterized protein</fullName>
    </submittedName>
</protein>
<evidence type="ECO:0000313" key="4">
    <source>
        <dbReference type="Proteomes" id="UP001153620"/>
    </source>
</evidence>
<dbReference type="AlphaFoldDB" id="A0A9P0IRR1"/>
<sequence length="291" mass="32131">MKTTLILLSLVALTFGKIIPGKLEDGTVEVEAAQNFNNYYQNLMNLNPNEREMLGLTMNRDFAGYPNDPMMGQYSPMDQMMMQGQYPSMDFMNYPAMNMGMYPGMMGGNYQNMGMGGNYPNMMMPNFNSYPGYQGVAKTNACGCTSTCGMRCMWWSCTPCVPCPICPEETTTVEQTTTTTTTLATLPTVPQELETTTLPPSNSCPCVRVCPPCLPWFPCNPCSCPCQAPDNNTPVTTTSTQAPIRNNPPRNNNNNVITNNNPSNRNNCQCICAPCPLWQDCPPCPKTCPCY</sequence>
<organism evidence="3 4">
    <name type="scientific">Chironomus riparius</name>
    <dbReference type="NCBI Taxonomy" id="315576"/>
    <lineage>
        <taxon>Eukaryota</taxon>
        <taxon>Metazoa</taxon>
        <taxon>Ecdysozoa</taxon>
        <taxon>Arthropoda</taxon>
        <taxon>Hexapoda</taxon>
        <taxon>Insecta</taxon>
        <taxon>Pterygota</taxon>
        <taxon>Neoptera</taxon>
        <taxon>Endopterygota</taxon>
        <taxon>Diptera</taxon>
        <taxon>Nematocera</taxon>
        <taxon>Chironomoidea</taxon>
        <taxon>Chironomidae</taxon>
        <taxon>Chironominae</taxon>
        <taxon>Chironomus</taxon>
    </lineage>
</organism>
<feature type="chain" id="PRO_5040307517" evidence="2">
    <location>
        <begin position="17"/>
        <end position="291"/>
    </location>
</feature>
<proteinExistence type="predicted"/>
<keyword evidence="2" id="KW-0732">Signal</keyword>